<reference evidence="1" key="1">
    <citation type="submission" date="2020-10" db="EMBL/GenBank/DDBJ databases">
        <title>Taxonomic study of unclassified bacteria belonging to the class Ktedonobacteria.</title>
        <authorList>
            <person name="Yabe S."/>
            <person name="Wang C.M."/>
            <person name="Zheng Y."/>
            <person name="Sakai Y."/>
            <person name="Cavaletti L."/>
            <person name="Monciardini P."/>
            <person name="Donadio S."/>
        </authorList>
    </citation>
    <scope>NUCLEOTIDE SEQUENCE</scope>
    <source>
        <strain evidence="1">ID150040</strain>
    </source>
</reference>
<comment type="caution">
    <text evidence="1">The sequence shown here is derived from an EMBL/GenBank/DDBJ whole genome shotgun (WGS) entry which is preliminary data.</text>
</comment>
<dbReference type="AlphaFoldDB" id="A0A8J3MYH8"/>
<accession>A0A8J3MYH8</accession>
<organism evidence="1 2">
    <name type="scientific">Reticulibacter mediterranei</name>
    <dbReference type="NCBI Taxonomy" id="2778369"/>
    <lineage>
        <taxon>Bacteria</taxon>
        <taxon>Bacillati</taxon>
        <taxon>Chloroflexota</taxon>
        <taxon>Ktedonobacteria</taxon>
        <taxon>Ktedonobacterales</taxon>
        <taxon>Reticulibacteraceae</taxon>
        <taxon>Reticulibacter</taxon>
    </lineage>
</organism>
<proteinExistence type="predicted"/>
<evidence type="ECO:0000313" key="2">
    <source>
        <dbReference type="Proteomes" id="UP000597444"/>
    </source>
</evidence>
<name>A0A8J3MYH8_9CHLR</name>
<sequence length="234" mass="24951">MGTLCFAARFRQWLYPQWKKTTPFFVDVKWRWIQLVGYMLVSGVMLMACSGPAFGGSATPQGTAAVKQIALSQFHWCGKPLMVFRDEGATTGSGGAPKTVADWVQVKADLGFTVFLPAALPAGACLMSASATIHDPIFGGNFTIGYLLPDHSSISFSEAPLRAQNTAFQCSPSPAGNSTKPVATTKTGAKTQSSMQLCSGARDTTHIVFSAQGATPVLAQFFQHLQPNIAWIPA</sequence>
<gene>
    <name evidence="1" type="ORF">KSF_021120</name>
</gene>
<dbReference type="RefSeq" id="WP_220202923.1">
    <property type="nucleotide sequence ID" value="NZ_BNJK01000001.1"/>
</dbReference>
<dbReference type="EMBL" id="BNJK01000001">
    <property type="protein sequence ID" value="GHO92064.1"/>
    <property type="molecule type" value="Genomic_DNA"/>
</dbReference>
<keyword evidence="2" id="KW-1185">Reference proteome</keyword>
<dbReference type="Proteomes" id="UP000597444">
    <property type="component" value="Unassembled WGS sequence"/>
</dbReference>
<protein>
    <submittedName>
        <fullName evidence="1">Uncharacterized protein</fullName>
    </submittedName>
</protein>
<evidence type="ECO:0000313" key="1">
    <source>
        <dbReference type="EMBL" id="GHO92064.1"/>
    </source>
</evidence>